<evidence type="ECO:0000313" key="2">
    <source>
        <dbReference type="Proteomes" id="UP000195569"/>
    </source>
</evidence>
<dbReference type="AlphaFoldDB" id="A0A1N7ST54"/>
<dbReference type="Proteomes" id="UP000195569">
    <property type="component" value="Unassembled WGS sequence"/>
</dbReference>
<comment type="caution">
    <text evidence="1">The sequence shown here is derived from an EMBL/GenBank/DDBJ whole genome shotgun (WGS) entry which is preliminary data.</text>
</comment>
<accession>A0A1N7ST54</accession>
<gene>
    <name evidence="1" type="ORF">BN2476_870011</name>
</gene>
<sequence>MIVWDGGRAATRAWHDALPLLQRATHGRVVMLAEPEDDRPATGPLTSEFATALRWYGV</sequence>
<name>A0A1N7ST54_9BURK</name>
<proteinExistence type="predicted"/>
<organism evidence="1 2">
    <name type="scientific">Paraburkholderia piptadeniae</name>
    <dbReference type="NCBI Taxonomy" id="1701573"/>
    <lineage>
        <taxon>Bacteria</taxon>
        <taxon>Pseudomonadati</taxon>
        <taxon>Pseudomonadota</taxon>
        <taxon>Betaproteobacteria</taxon>
        <taxon>Burkholderiales</taxon>
        <taxon>Burkholderiaceae</taxon>
        <taxon>Paraburkholderia</taxon>
    </lineage>
</organism>
<keyword evidence="2" id="KW-1185">Reference proteome</keyword>
<dbReference type="EMBL" id="CYGY02000087">
    <property type="protein sequence ID" value="SIT50655.1"/>
    <property type="molecule type" value="Genomic_DNA"/>
</dbReference>
<protein>
    <submittedName>
        <fullName evidence="1">UspA domain-containing protein</fullName>
    </submittedName>
</protein>
<reference evidence="1" key="1">
    <citation type="submission" date="2016-12" db="EMBL/GenBank/DDBJ databases">
        <authorList>
            <person name="Moulin L."/>
        </authorList>
    </citation>
    <scope>NUCLEOTIDE SEQUENCE [LARGE SCALE GENOMIC DNA]</scope>
    <source>
        <strain evidence="1">STM 7183</strain>
    </source>
</reference>
<evidence type="ECO:0000313" key="1">
    <source>
        <dbReference type="EMBL" id="SIT50655.1"/>
    </source>
</evidence>